<dbReference type="PANTHER" id="PTHR31987">
    <property type="entry name" value="GLUTAMINASE A-RELATED"/>
    <property type="match status" value="1"/>
</dbReference>
<evidence type="ECO:0000313" key="3">
    <source>
        <dbReference type="EMBL" id="KAF9531900.1"/>
    </source>
</evidence>
<dbReference type="OrthoDB" id="3918848at2759"/>
<keyword evidence="4" id="KW-1185">Reference proteome</keyword>
<evidence type="ECO:0000259" key="1">
    <source>
        <dbReference type="Pfam" id="PF16335"/>
    </source>
</evidence>
<dbReference type="PANTHER" id="PTHR31987:SF1">
    <property type="entry name" value="GLUTAMINASE A"/>
    <property type="match status" value="1"/>
</dbReference>
<gene>
    <name evidence="3" type="ORF">CPB83DRAFT_760361</name>
</gene>
<organism evidence="3 4">
    <name type="scientific">Crepidotus variabilis</name>
    <dbReference type="NCBI Taxonomy" id="179855"/>
    <lineage>
        <taxon>Eukaryota</taxon>
        <taxon>Fungi</taxon>
        <taxon>Dikarya</taxon>
        <taxon>Basidiomycota</taxon>
        <taxon>Agaricomycotina</taxon>
        <taxon>Agaricomycetes</taxon>
        <taxon>Agaricomycetidae</taxon>
        <taxon>Agaricales</taxon>
        <taxon>Agaricineae</taxon>
        <taxon>Crepidotaceae</taxon>
        <taxon>Crepidotus</taxon>
    </lineage>
</organism>
<sequence length="323" mass="35360">RLSPTRTNFNTTAGPVLLSITCLSPIEVSNSMCFSSFPFSYVTIDVISTDGQPHNVQLYPDLTGELLSNDLSDKINFNTTQTTSSTFHTLQSTSPTHFQERNKISDDSISYLGALSKVRSSPLRIGRTERTTSQPGKLGLSPITVFRITKIVTCVALSYDLGEITETASPAVFALGLIRDPSIRAVTLNGTKFRIPFFRMKYTSLAQAIEDFLEDFEGATERVRLLDTKIMDDGNAISSSYANLLAFSSRSAFGAMDITVPLNPSEDLDLSGVKVYLKDLGNSGRVNAVKTIFSAFPAFLYLNAMLAGRLLEPLLDFQSSPPY</sequence>
<feature type="non-terminal residue" evidence="3">
    <location>
        <position position="1"/>
    </location>
</feature>
<name>A0A9P6EMK4_9AGAR</name>
<evidence type="ECO:0000313" key="4">
    <source>
        <dbReference type="Proteomes" id="UP000807306"/>
    </source>
</evidence>
<dbReference type="InterPro" id="IPR032514">
    <property type="entry name" value="GtaA_central"/>
</dbReference>
<dbReference type="Pfam" id="PF17168">
    <property type="entry name" value="DUF5127"/>
    <property type="match status" value="1"/>
</dbReference>
<dbReference type="EMBL" id="MU157833">
    <property type="protein sequence ID" value="KAF9531900.1"/>
    <property type="molecule type" value="Genomic_DNA"/>
</dbReference>
<reference evidence="3" key="1">
    <citation type="submission" date="2020-11" db="EMBL/GenBank/DDBJ databases">
        <authorList>
            <consortium name="DOE Joint Genome Institute"/>
            <person name="Ahrendt S."/>
            <person name="Riley R."/>
            <person name="Andreopoulos W."/>
            <person name="Labutti K."/>
            <person name="Pangilinan J."/>
            <person name="Ruiz-Duenas F.J."/>
            <person name="Barrasa J.M."/>
            <person name="Sanchez-Garcia M."/>
            <person name="Camarero S."/>
            <person name="Miyauchi S."/>
            <person name="Serrano A."/>
            <person name="Linde D."/>
            <person name="Babiker R."/>
            <person name="Drula E."/>
            <person name="Ayuso-Fernandez I."/>
            <person name="Pacheco R."/>
            <person name="Padilla G."/>
            <person name="Ferreira P."/>
            <person name="Barriuso J."/>
            <person name="Kellner H."/>
            <person name="Castanera R."/>
            <person name="Alfaro M."/>
            <person name="Ramirez L."/>
            <person name="Pisabarro A.G."/>
            <person name="Kuo A."/>
            <person name="Tritt A."/>
            <person name="Lipzen A."/>
            <person name="He G."/>
            <person name="Yan M."/>
            <person name="Ng V."/>
            <person name="Cullen D."/>
            <person name="Martin F."/>
            <person name="Rosso M.-N."/>
            <person name="Henrissat B."/>
            <person name="Hibbett D."/>
            <person name="Martinez A.T."/>
            <person name="Grigoriev I.V."/>
        </authorList>
    </citation>
    <scope>NUCLEOTIDE SEQUENCE</scope>
    <source>
        <strain evidence="3">CBS 506.95</strain>
    </source>
</reference>
<proteinExistence type="predicted"/>
<feature type="domain" description="Glutaminase A central" evidence="1">
    <location>
        <begin position="238"/>
        <end position="323"/>
    </location>
</feature>
<feature type="domain" description="Glutaminase A N-terminal" evidence="2">
    <location>
        <begin position="5"/>
        <end position="233"/>
    </location>
</feature>
<dbReference type="Pfam" id="PF16335">
    <property type="entry name" value="GtaA_6_Hairpin"/>
    <property type="match status" value="1"/>
</dbReference>
<protein>
    <submittedName>
        <fullName evidence="3">Uncharacterized protein</fullName>
    </submittedName>
</protein>
<dbReference type="InterPro" id="IPR033433">
    <property type="entry name" value="GtaA_N"/>
</dbReference>
<evidence type="ECO:0000259" key="2">
    <source>
        <dbReference type="Pfam" id="PF17168"/>
    </source>
</evidence>
<dbReference type="AlphaFoldDB" id="A0A9P6EMK4"/>
<dbReference type="InterPro" id="IPR052743">
    <property type="entry name" value="Glutaminase_GtaA"/>
</dbReference>
<comment type="caution">
    <text evidence="3">The sequence shown here is derived from an EMBL/GenBank/DDBJ whole genome shotgun (WGS) entry which is preliminary data.</text>
</comment>
<dbReference type="Proteomes" id="UP000807306">
    <property type="component" value="Unassembled WGS sequence"/>
</dbReference>
<accession>A0A9P6EMK4</accession>